<keyword evidence="1" id="KW-0732">Signal</keyword>
<dbReference type="SUPFAM" id="SSF48371">
    <property type="entry name" value="ARM repeat"/>
    <property type="match status" value="1"/>
</dbReference>
<dbReference type="STRING" id="378806.STAUR_5031"/>
<dbReference type="OrthoDB" id="5382996at2"/>
<reference evidence="2 3" key="1">
    <citation type="journal article" date="2011" name="Mol. Biol. Evol.">
        <title>Comparative genomic analysis of fruiting body formation in Myxococcales.</title>
        <authorList>
            <person name="Huntley S."/>
            <person name="Hamann N."/>
            <person name="Wegener-Feldbrugge S."/>
            <person name="Treuner-Lange A."/>
            <person name="Kube M."/>
            <person name="Reinhardt R."/>
            <person name="Klages S."/>
            <person name="Muller R."/>
            <person name="Ronning C.M."/>
            <person name="Nierman W.C."/>
            <person name="Sogaard-Andersen L."/>
        </authorList>
    </citation>
    <scope>NUCLEOTIDE SEQUENCE [LARGE SCALE GENOMIC DNA]</scope>
    <source>
        <strain evidence="2 3">DW4/3-1</strain>
    </source>
</reference>
<dbReference type="InterPro" id="IPR021133">
    <property type="entry name" value="HEAT_type_2"/>
</dbReference>
<dbReference type="Pfam" id="PF13646">
    <property type="entry name" value="HEAT_2"/>
    <property type="match status" value="1"/>
</dbReference>
<dbReference type="Proteomes" id="UP000001351">
    <property type="component" value="Chromosome"/>
</dbReference>
<feature type="signal peptide" evidence="1">
    <location>
        <begin position="1"/>
        <end position="28"/>
    </location>
</feature>
<protein>
    <submittedName>
        <fullName evidence="2">PBS lyase HEAT repeat-like domain protein</fullName>
    </submittedName>
</protein>
<dbReference type="HOGENOM" id="CLU_1271176_0_0_7"/>
<dbReference type="GO" id="GO:0016829">
    <property type="term" value="F:lyase activity"/>
    <property type="evidence" value="ECO:0007669"/>
    <property type="project" value="UniProtKB-KW"/>
</dbReference>
<dbReference type="InterPro" id="IPR004155">
    <property type="entry name" value="PBS_lyase_HEAT"/>
</dbReference>
<evidence type="ECO:0000313" key="3">
    <source>
        <dbReference type="Proteomes" id="UP000001351"/>
    </source>
</evidence>
<evidence type="ECO:0000256" key="1">
    <source>
        <dbReference type="SAM" id="SignalP"/>
    </source>
</evidence>
<dbReference type="eggNOG" id="COG1413">
    <property type="taxonomic scope" value="Bacteria"/>
</dbReference>
<keyword evidence="3" id="KW-1185">Reference proteome</keyword>
<dbReference type="RefSeq" id="WP_013376575.1">
    <property type="nucleotide sequence ID" value="NC_014623.1"/>
</dbReference>
<name>E3FGU5_STIAD</name>
<dbReference type="Gene3D" id="1.25.10.10">
    <property type="entry name" value="Leucine-rich Repeat Variant"/>
    <property type="match status" value="1"/>
</dbReference>
<dbReference type="EMBL" id="CP002271">
    <property type="protein sequence ID" value="ADO72804.1"/>
    <property type="molecule type" value="Genomic_DNA"/>
</dbReference>
<dbReference type="InterPro" id="IPR011989">
    <property type="entry name" value="ARM-like"/>
</dbReference>
<evidence type="ECO:0000313" key="2">
    <source>
        <dbReference type="EMBL" id="ADO72804.1"/>
    </source>
</evidence>
<dbReference type="KEGG" id="sur:STAUR_5031"/>
<dbReference type="AlphaFoldDB" id="E3FGU5"/>
<dbReference type="PROSITE" id="PS50077">
    <property type="entry name" value="HEAT_REPEAT"/>
    <property type="match status" value="1"/>
</dbReference>
<dbReference type="InterPro" id="IPR016024">
    <property type="entry name" value="ARM-type_fold"/>
</dbReference>
<sequence length="203" mass="21226">MKTPTAPRGATLPRWGLAAVLLVSPGMALPAATAPSTGGAGASPASPGEVREEVLSLLDRSGTVPYETEWKPLGPAALGVLEDLATDPNTPPQRRSRAVTFMAAVDNPQATDRLQAFLKNGNTQPTLRASAATALGLRVGTDAVPTLLPFLQDRSDPVREAVARALGRLGGVQVQQALEERLPLEETPVVREALQQGLTFSVP</sequence>
<feature type="chain" id="PRO_5003168926" evidence="1">
    <location>
        <begin position="29"/>
        <end position="203"/>
    </location>
</feature>
<organism evidence="2 3">
    <name type="scientific">Stigmatella aurantiaca (strain DW4/3-1)</name>
    <dbReference type="NCBI Taxonomy" id="378806"/>
    <lineage>
        <taxon>Bacteria</taxon>
        <taxon>Pseudomonadati</taxon>
        <taxon>Myxococcota</taxon>
        <taxon>Myxococcia</taxon>
        <taxon>Myxococcales</taxon>
        <taxon>Cystobacterineae</taxon>
        <taxon>Archangiaceae</taxon>
        <taxon>Stigmatella</taxon>
    </lineage>
</organism>
<proteinExistence type="predicted"/>
<dbReference type="SMART" id="SM00567">
    <property type="entry name" value="EZ_HEAT"/>
    <property type="match status" value="3"/>
</dbReference>
<gene>
    <name evidence="2" type="ordered locus">STAUR_5031</name>
</gene>
<accession>E3FGU5</accession>